<protein>
    <recommendedName>
        <fullName evidence="3">UBP-type domain-containing protein</fullName>
    </recommendedName>
</protein>
<proteinExistence type="predicted"/>
<comment type="caution">
    <text evidence="1">The sequence shown here is derived from an EMBL/GenBank/DDBJ whole genome shotgun (WGS) entry which is preliminary data.</text>
</comment>
<gene>
    <name evidence="1" type="ORF">V6N12_061075</name>
</gene>
<evidence type="ECO:0000313" key="1">
    <source>
        <dbReference type="EMBL" id="KAK8548157.1"/>
    </source>
</evidence>
<reference evidence="1 2" key="1">
    <citation type="journal article" date="2024" name="G3 (Bethesda)">
        <title>Genome assembly of Hibiscus sabdariffa L. provides insights into metabolisms of medicinal natural products.</title>
        <authorList>
            <person name="Kim T."/>
        </authorList>
    </citation>
    <scope>NUCLEOTIDE SEQUENCE [LARGE SCALE GENOMIC DNA]</scope>
    <source>
        <strain evidence="1">TK-2024</strain>
        <tissue evidence="1">Old leaves</tissue>
    </source>
</reference>
<keyword evidence="2" id="KW-1185">Reference proteome</keyword>
<accession>A0ABR2DW07</accession>
<evidence type="ECO:0000313" key="2">
    <source>
        <dbReference type="Proteomes" id="UP001472677"/>
    </source>
</evidence>
<sequence length="87" mass="9525">MGGNNEWKCLVSRVKYCYGCGKATKELGCLGMKGCLIDGCYGDDRVEHGNHRDHKAVVVHGRLSVGDHRVGCWELRTVDGAESVEVC</sequence>
<organism evidence="1 2">
    <name type="scientific">Hibiscus sabdariffa</name>
    <name type="common">roselle</name>
    <dbReference type="NCBI Taxonomy" id="183260"/>
    <lineage>
        <taxon>Eukaryota</taxon>
        <taxon>Viridiplantae</taxon>
        <taxon>Streptophyta</taxon>
        <taxon>Embryophyta</taxon>
        <taxon>Tracheophyta</taxon>
        <taxon>Spermatophyta</taxon>
        <taxon>Magnoliopsida</taxon>
        <taxon>eudicotyledons</taxon>
        <taxon>Gunneridae</taxon>
        <taxon>Pentapetalae</taxon>
        <taxon>rosids</taxon>
        <taxon>malvids</taxon>
        <taxon>Malvales</taxon>
        <taxon>Malvaceae</taxon>
        <taxon>Malvoideae</taxon>
        <taxon>Hibiscus</taxon>
    </lineage>
</organism>
<dbReference type="Proteomes" id="UP001472677">
    <property type="component" value="Unassembled WGS sequence"/>
</dbReference>
<name>A0ABR2DW07_9ROSI</name>
<evidence type="ECO:0008006" key="3">
    <source>
        <dbReference type="Google" id="ProtNLM"/>
    </source>
</evidence>
<dbReference type="EMBL" id="JBBPBM010000021">
    <property type="protein sequence ID" value="KAK8548157.1"/>
    <property type="molecule type" value="Genomic_DNA"/>
</dbReference>